<proteinExistence type="predicted"/>
<dbReference type="AlphaFoldDB" id="A0AA40DJP7"/>
<dbReference type="RefSeq" id="XP_060291208.1">
    <property type="nucleotide sequence ID" value="XM_060445988.1"/>
</dbReference>
<dbReference type="EMBL" id="JAUIRO010000007">
    <property type="protein sequence ID" value="KAK0706114.1"/>
    <property type="molecule type" value="Genomic_DNA"/>
</dbReference>
<organism evidence="3 4">
    <name type="scientific">Lasiosphaeria miniovina</name>
    <dbReference type="NCBI Taxonomy" id="1954250"/>
    <lineage>
        <taxon>Eukaryota</taxon>
        <taxon>Fungi</taxon>
        <taxon>Dikarya</taxon>
        <taxon>Ascomycota</taxon>
        <taxon>Pezizomycotina</taxon>
        <taxon>Sordariomycetes</taxon>
        <taxon>Sordariomycetidae</taxon>
        <taxon>Sordariales</taxon>
        <taxon>Lasiosphaeriaceae</taxon>
        <taxon>Lasiosphaeria</taxon>
    </lineage>
</organism>
<sequence length="504" mass="58071">MAWHKLPAEIRLMIWKLVAKSHKAEFCQKERYALVVYASVCQEWQWFFEPIIFRSVVVDQDRISEFDKSINVCQTEEDLESRKQNNLTFTRTVKDLLSVLSEWPWRRTKPDTTMVMMGGLSLEISTFSPSDYQHGFRDFRLQDDYPISFNFDAWSDRYMDWPAERERAEQMKLEQHHDPVHGGRKGENDASGKDSQLPKVVAITAFTARRQSYRGINTPSLEKILRAFPYLNYFIHEPWHNVTPERQQLFESEHLKLIKALPKTNRKLRNLNLFQNSSKTLNPEMPTDGRGWHRGAKTRRPLGRALAKTTRLLETEFVSAAFLINAFNFFHEFRAALPPQPGGHDPRVWGNLKELHLISARLNPHVASWKRQDVLCRAGRAAALMPSLDNMILWNGGEGFSYVMCYIRCSINKEPGLALGSTMDDAVQSDFPPQVLATWRLVPLSARDPPHGNLAIKIDKTEWTFGLGSCAAAREALALFPEPPHISYSLPRRQRRPLAPYTLA</sequence>
<name>A0AA40DJP7_9PEZI</name>
<keyword evidence="4" id="KW-1185">Reference proteome</keyword>
<gene>
    <name evidence="3" type="ORF">B0T26DRAFT_755643</name>
</gene>
<feature type="region of interest" description="Disordered" evidence="1">
    <location>
        <begin position="168"/>
        <end position="196"/>
    </location>
</feature>
<comment type="caution">
    <text evidence="3">The sequence shown here is derived from an EMBL/GenBank/DDBJ whole genome shotgun (WGS) entry which is preliminary data.</text>
</comment>
<dbReference type="Proteomes" id="UP001172101">
    <property type="component" value="Unassembled WGS sequence"/>
</dbReference>
<reference evidence="3" key="1">
    <citation type="submission" date="2023-06" db="EMBL/GenBank/DDBJ databases">
        <title>Genome-scale phylogeny and comparative genomics of the fungal order Sordariales.</title>
        <authorList>
            <consortium name="Lawrence Berkeley National Laboratory"/>
            <person name="Hensen N."/>
            <person name="Bonometti L."/>
            <person name="Westerberg I."/>
            <person name="Brannstrom I.O."/>
            <person name="Guillou S."/>
            <person name="Cros-Aarteil S."/>
            <person name="Calhoun S."/>
            <person name="Haridas S."/>
            <person name="Kuo A."/>
            <person name="Mondo S."/>
            <person name="Pangilinan J."/>
            <person name="Riley R."/>
            <person name="LaButti K."/>
            <person name="Andreopoulos B."/>
            <person name="Lipzen A."/>
            <person name="Chen C."/>
            <person name="Yanf M."/>
            <person name="Daum C."/>
            <person name="Ng V."/>
            <person name="Clum A."/>
            <person name="Steindorff A."/>
            <person name="Ohm R."/>
            <person name="Martin F."/>
            <person name="Silar P."/>
            <person name="Natvig D."/>
            <person name="Lalanne C."/>
            <person name="Gautier V."/>
            <person name="Ament-velasquez S.L."/>
            <person name="Kruys A."/>
            <person name="Hutchinson M.I."/>
            <person name="Powell A.J."/>
            <person name="Barry K."/>
            <person name="Miller A.N."/>
            <person name="Grigoriev I.V."/>
            <person name="Debuchy R."/>
            <person name="Gladieux P."/>
            <person name="Thoren M.H."/>
            <person name="Johannesson H."/>
        </authorList>
    </citation>
    <scope>NUCLEOTIDE SEQUENCE</scope>
    <source>
        <strain evidence="3">SMH2392-1A</strain>
    </source>
</reference>
<dbReference type="InterPro" id="IPR046676">
    <property type="entry name" value="DUF6546"/>
</dbReference>
<accession>A0AA40DJP7</accession>
<feature type="domain" description="DUF6546" evidence="2">
    <location>
        <begin position="266"/>
        <end position="447"/>
    </location>
</feature>
<dbReference type="Pfam" id="PF20183">
    <property type="entry name" value="DUF6546"/>
    <property type="match status" value="1"/>
</dbReference>
<evidence type="ECO:0000259" key="2">
    <source>
        <dbReference type="Pfam" id="PF20183"/>
    </source>
</evidence>
<protein>
    <recommendedName>
        <fullName evidence="2">DUF6546 domain-containing protein</fullName>
    </recommendedName>
</protein>
<evidence type="ECO:0000256" key="1">
    <source>
        <dbReference type="SAM" id="MobiDB-lite"/>
    </source>
</evidence>
<evidence type="ECO:0000313" key="4">
    <source>
        <dbReference type="Proteomes" id="UP001172101"/>
    </source>
</evidence>
<feature type="compositionally biased region" description="Basic and acidic residues" evidence="1">
    <location>
        <begin position="168"/>
        <end position="192"/>
    </location>
</feature>
<dbReference type="GeneID" id="85329258"/>
<evidence type="ECO:0000313" key="3">
    <source>
        <dbReference type="EMBL" id="KAK0706114.1"/>
    </source>
</evidence>